<name>A0A212LHZ0_9HYPH</name>
<dbReference type="InterPro" id="IPR036291">
    <property type="entry name" value="NAD(P)-bd_dom_sf"/>
</dbReference>
<dbReference type="Gene3D" id="3.40.50.720">
    <property type="entry name" value="NAD(P)-binding Rossmann-like Domain"/>
    <property type="match status" value="1"/>
</dbReference>
<accession>A0A212LHZ0</accession>
<sequence>MTDQDFILVTGATGMQGGFVAHALLRRGIKIRALVWSDMDSPAAQRLADAGADLFQGDLEDRDSLKRAATGAAGVFSVQVPSKLPDDPLGELRQGLNLVQAAYAAGVSTFVHSSVARTGEYKEFVGWDEGRWHPDYWVSKSCVNEAVKVAGFAHWLVLKPASILETWLPPKVDYVCPSLARGRWETAIEPGVRQHLVAMDDVAAFAAAMFADPSRFDRQEISLATDALTMEELAGIFSEVTGKPIPVEHVTVDEMVARGMYRPVAESQAWDNVEGYKVDLEKAASWGIPLESVRSWAERHVDVLKAVVGPR</sequence>
<evidence type="ECO:0000313" key="4">
    <source>
        <dbReference type="EMBL" id="SCM77110.1"/>
    </source>
</evidence>
<comment type="similarity">
    <text evidence="1">Belongs to the NmrA-type oxidoreductase family.</text>
</comment>
<proteinExistence type="inferred from homology"/>
<dbReference type="SUPFAM" id="SSF51735">
    <property type="entry name" value="NAD(P)-binding Rossmann-fold domains"/>
    <property type="match status" value="1"/>
</dbReference>
<evidence type="ECO:0000256" key="1">
    <source>
        <dbReference type="ARBA" id="ARBA00006328"/>
    </source>
</evidence>
<keyword evidence="2" id="KW-0521">NADP</keyword>
<dbReference type="Gene3D" id="3.90.25.10">
    <property type="entry name" value="UDP-galactose 4-epimerase, domain 1"/>
    <property type="match status" value="1"/>
</dbReference>
<dbReference type="InterPro" id="IPR008030">
    <property type="entry name" value="NmrA-like"/>
</dbReference>
<evidence type="ECO:0000259" key="3">
    <source>
        <dbReference type="Pfam" id="PF05368"/>
    </source>
</evidence>
<gene>
    <name evidence="4" type="ORF">KL86PLE_40915</name>
</gene>
<dbReference type="RefSeq" id="WP_288197078.1">
    <property type="nucleotide sequence ID" value="NZ_LT608334.1"/>
</dbReference>
<reference evidence="4" key="1">
    <citation type="submission" date="2016-08" db="EMBL/GenBank/DDBJ databases">
        <authorList>
            <person name="Seilhamer J.J."/>
        </authorList>
    </citation>
    <scope>NUCLEOTIDE SEQUENCE</scope>
    <source>
        <strain evidence="4">86</strain>
    </source>
</reference>
<dbReference type="EMBL" id="FMJD01000008">
    <property type="protein sequence ID" value="SCM77110.1"/>
    <property type="molecule type" value="Genomic_DNA"/>
</dbReference>
<dbReference type="Pfam" id="PF05368">
    <property type="entry name" value="NmrA"/>
    <property type="match status" value="1"/>
</dbReference>
<dbReference type="AlphaFoldDB" id="A0A212LHZ0"/>
<dbReference type="PANTHER" id="PTHR42748:SF7">
    <property type="entry name" value="NMRA LIKE REDOX SENSOR 1-RELATED"/>
    <property type="match status" value="1"/>
</dbReference>
<dbReference type="PANTHER" id="PTHR42748">
    <property type="entry name" value="NITROGEN METABOLITE REPRESSION PROTEIN NMRA FAMILY MEMBER"/>
    <property type="match status" value="1"/>
</dbReference>
<dbReference type="InterPro" id="IPR051164">
    <property type="entry name" value="NmrA-like_oxidored"/>
</dbReference>
<organism evidence="4">
    <name type="scientific">uncultured Pleomorphomonas sp</name>
    <dbReference type="NCBI Taxonomy" id="442121"/>
    <lineage>
        <taxon>Bacteria</taxon>
        <taxon>Pseudomonadati</taxon>
        <taxon>Pseudomonadota</taxon>
        <taxon>Alphaproteobacteria</taxon>
        <taxon>Hyphomicrobiales</taxon>
        <taxon>Pleomorphomonadaceae</taxon>
        <taxon>Pleomorphomonas</taxon>
        <taxon>environmental samples</taxon>
    </lineage>
</organism>
<feature type="domain" description="NmrA-like" evidence="3">
    <location>
        <begin position="5"/>
        <end position="257"/>
    </location>
</feature>
<protein>
    <submittedName>
        <fullName evidence="4">NmrA family protein</fullName>
    </submittedName>
</protein>
<evidence type="ECO:0000256" key="2">
    <source>
        <dbReference type="ARBA" id="ARBA00022857"/>
    </source>
</evidence>